<evidence type="ECO:0000313" key="1">
    <source>
        <dbReference type="EMBL" id="QQZ50199.1"/>
    </source>
</evidence>
<dbReference type="EMBL" id="CP068570">
    <property type="protein sequence ID" value="QQZ50199.1"/>
    <property type="molecule type" value="Genomic_DNA"/>
</dbReference>
<protein>
    <submittedName>
        <fullName evidence="2">Uncharacterized protein</fullName>
    </submittedName>
</protein>
<gene>
    <name evidence="2" type="ORF">JKL49_00250</name>
    <name evidence="1" type="ORF">JKL49_27440</name>
</gene>
<reference evidence="2" key="1">
    <citation type="submission" date="2021-01" db="EMBL/GenBank/DDBJ databases">
        <title>Genome sequence of Phenylobacterium sp. 20VBR1 isolated from a valley glaceir, Ny-Alesund, Svalbard.</title>
        <authorList>
            <person name="Thomas F.A."/>
            <person name="Krishnan K.P."/>
            <person name="Sinha R.K."/>
        </authorList>
    </citation>
    <scope>NUCLEOTIDE SEQUENCE</scope>
    <source>
        <strain evidence="2">20VBR1</strain>
    </source>
</reference>
<dbReference type="AlphaFoldDB" id="A0A974S7R6"/>
<organism evidence="2">
    <name type="scientific">Phenylobacterium glaciei</name>
    <dbReference type="NCBI Taxonomy" id="2803784"/>
    <lineage>
        <taxon>Bacteria</taxon>
        <taxon>Pseudomonadati</taxon>
        <taxon>Pseudomonadota</taxon>
        <taxon>Alphaproteobacteria</taxon>
        <taxon>Caulobacterales</taxon>
        <taxon>Caulobacteraceae</taxon>
        <taxon>Phenylobacterium</taxon>
    </lineage>
</organism>
<dbReference type="EMBL" id="CP068570">
    <property type="protein sequence ID" value="QQZ50225.1"/>
    <property type="molecule type" value="Genomic_DNA"/>
</dbReference>
<sequence>MLTALVVLLVMSLLYAGRRVIAREALTGWLRSQGVESEVTFSTFGPGGFTGTLRIGPATKPDLIAQVAEVRYGLTGWWAGKPFGATVTSVRLVRPVIKGRWTDGRLSLGELDPLIASLRKRPPRSDARQPRIVVEDARLRLDTDYGPLLARASAQLDNGRLLRLDATFAPAELKAADRSARLGPGELHLVTVGDQVASALDTTVRELKLGQIAVQEARIRLTARTAYPDLKQKRGDGA</sequence>
<accession>A0A974S7R6</accession>
<name>A0A974S7R6_9CAUL</name>
<evidence type="ECO:0000313" key="2">
    <source>
        <dbReference type="EMBL" id="QQZ50225.1"/>
    </source>
</evidence>
<proteinExistence type="predicted"/>